<dbReference type="GO" id="GO:0046872">
    <property type="term" value="F:metal ion binding"/>
    <property type="evidence" value="ECO:0007669"/>
    <property type="project" value="UniProtKB-KW"/>
</dbReference>
<evidence type="ECO:0000256" key="7">
    <source>
        <dbReference type="ARBA" id="ARBA00023080"/>
    </source>
</evidence>
<dbReference type="HAMAP" id="MF_01405">
    <property type="entry name" value="Non_canon_purine_NTPase"/>
    <property type="match status" value="1"/>
</dbReference>
<comment type="caution">
    <text evidence="11">The sequence shown here is derived from an EMBL/GenBank/DDBJ whole genome shotgun (WGS) entry which is preliminary data.</text>
</comment>
<comment type="catalytic activity">
    <reaction evidence="9 10">
        <text>XTP + H2O = XMP + diphosphate + H(+)</text>
        <dbReference type="Rhea" id="RHEA:28610"/>
        <dbReference type="ChEBI" id="CHEBI:15377"/>
        <dbReference type="ChEBI" id="CHEBI:15378"/>
        <dbReference type="ChEBI" id="CHEBI:33019"/>
        <dbReference type="ChEBI" id="CHEBI:57464"/>
        <dbReference type="ChEBI" id="CHEBI:61314"/>
        <dbReference type="EC" id="3.6.1.66"/>
    </reaction>
</comment>
<comment type="caution">
    <text evidence="10">Lacks conserved residue(s) required for the propagation of feature annotation.</text>
</comment>
<dbReference type="Proteomes" id="UP000276542">
    <property type="component" value="Unassembled WGS sequence"/>
</dbReference>
<proteinExistence type="inferred from homology"/>
<organism evidence="11 12">
    <name type="scientific">Nocardioides cavernaquae</name>
    <dbReference type="NCBI Taxonomy" id="2321396"/>
    <lineage>
        <taxon>Bacteria</taxon>
        <taxon>Bacillati</taxon>
        <taxon>Actinomycetota</taxon>
        <taxon>Actinomycetes</taxon>
        <taxon>Propionibacteriales</taxon>
        <taxon>Nocardioidaceae</taxon>
        <taxon>Nocardioides</taxon>
    </lineage>
</organism>
<evidence type="ECO:0000256" key="3">
    <source>
        <dbReference type="ARBA" id="ARBA00022723"/>
    </source>
</evidence>
<feature type="binding site" evidence="10">
    <location>
        <begin position="23"/>
        <end position="28"/>
    </location>
    <ligand>
        <name>substrate</name>
    </ligand>
</feature>
<feature type="active site" description="Proton acceptor" evidence="10">
    <location>
        <position position="87"/>
    </location>
</feature>
<comment type="similarity">
    <text evidence="1 10">Belongs to the HAM1 NTPase family.</text>
</comment>
<dbReference type="AlphaFoldDB" id="A0A3A5H2W2"/>
<comment type="catalytic activity">
    <reaction evidence="8 10">
        <text>dITP + H2O = dIMP + diphosphate + H(+)</text>
        <dbReference type="Rhea" id="RHEA:28342"/>
        <dbReference type="ChEBI" id="CHEBI:15377"/>
        <dbReference type="ChEBI" id="CHEBI:15378"/>
        <dbReference type="ChEBI" id="CHEBI:33019"/>
        <dbReference type="ChEBI" id="CHEBI:61194"/>
        <dbReference type="ChEBI" id="CHEBI:61382"/>
        <dbReference type="EC" id="3.6.1.66"/>
    </reaction>
</comment>
<keyword evidence="5 10" id="KW-0378">Hydrolase</keyword>
<evidence type="ECO:0000313" key="11">
    <source>
        <dbReference type="EMBL" id="RJS45136.1"/>
    </source>
</evidence>
<dbReference type="Gene3D" id="3.90.950.10">
    <property type="match status" value="1"/>
</dbReference>
<evidence type="ECO:0000313" key="12">
    <source>
        <dbReference type="Proteomes" id="UP000276542"/>
    </source>
</evidence>
<evidence type="ECO:0000256" key="8">
    <source>
        <dbReference type="ARBA" id="ARBA00051875"/>
    </source>
</evidence>
<dbReference type="GO" id="GO:0000166">
    <property type="term" value="F:nucleotide binding"/>
    <property type="evidence" value="ECO:0007669"/>
    <property type="project" value="UniProtKB-KW"/>
</dbReference>
<evidence type="ECO:0000256" key="5">
    <source>
        <dbReference type="ARBA" id="ARBA00022801"/>
    </source>
</evidence>
<dbReference type="GO" id="GO:0036222">
    <property type="term" value="F:XTP diphosphatase activity"/>
    <property type="evidence" value="ECO:0007669"/>
    <property type="project" value="UniProtKB-UniRule"/>
</dbReference>
<feature type="binding site" evidence="10">
    <location>
        <begin position="174"/>
        <end position="177"/>
    </location>
    <ligand>
        <name>substrate</name>
    </ligand>
</feature>
<dbReference type="GO" id="GO:0009146">
    <property type="term" value="P:purine nucleoside triphosphate catabolic process"/>
    <property type="evidence" value="ECO:0007669"/>
    <property type="project" value="UniProtKB-UniRule"/>
</dbReference>
<dbReference type="FunFam" id="3.90.950.10:FF:000001">
    <property type="entry name" value="dITP/XTP pyrophosphatase"/>
    <property type="match status" value="1"/>
</dbReference>
<dbReference type="Pfam" id="PF01725">
    <property type="entry name" value="Ham1p_like"/>
    <property type="match status" value="1"/>
</dbReference>
<dbReference type="InterPro" id="IPR029001">
    <property type="entry name" value="ITPase-like_fam"/>
</dbReference>
<keyword evidence="7 10" id="KW-0546">Nucleotide metabolism</keyword>
<dbReference type="PANTHER" id="PTHR11067">
    <property type="entry name" value="INOSINE TRIPHOSPHATE PYROPHOSPHATASE/HAM1 PROTEIN"/>
    <property type="match status" value="1"/>
</dbReference>
<protein>
    <recommendedName>
        <fullName evidence="10">dITP/XTP pyrophosphatase</fullName>
        <ecNumber evidence="10">3.6.1.66</ecNumber>
    </recommendedName>
    <alternativeName>
        <fullName evidence="10">Non-canonical purine NTP pyrophosphatase</fullName>
    </alternativeName>
    <alternativeName>
        <fullName evidence="10">Non-standard purine NTP pyrophosphatase</fullName>
    </alternativeName>
    <alternativeName>
        <fullName evidence="10">Nucleoside-triphosphate diphosphatase</fullName>
    </alternativeName>
    <alternativeName>
        <fullName evidence="10">Nucleoside-triphosphate pyrophosphatase</fullName>
        <shortName evidence="10">NTPase</shortName>
    </alternativeName>
</protein>
<evidence type="ECO:0000256" key="6">
    <source>
        <dbReference type="ARBA" id="ARBA00022842"/>
    </source>
</evidence>
<dbReference type="GO" id="GO:0036220">
    <property type="term" value="F:ITP diphosphatase activity"/>
    <property type="evidence" value="ECO:0007669"/>
    <property type="project" value="UniProtKB-UniRule"/>
</dbReference>
<evidence type="ECO:0000256" key="2">
    <source>
        <dbReference type="ARBA" id="ARBA00011738"/>
    </source>
</evidence>
<dbReference type="EC" id="3.6.1.66" evidence="10"/>
<dbReference type="PANTHER" id="PTHR11067:SF9">
    <property type="entry name" value="INOSINE TRIPHOSPHATE PYROPHOSPHATASE"/>
    <property type="match status" value="1"/>
</dbReference>
<feature type="binding site" evidence="10">
    <location>
        <begin position="202"/>
        <end position="203"/>
    </location>
    <ligand>
        <name>substrate</name>
    </ligand>
</feature>
<dbReference type="OrthoDB" id="9807456at2"/>
<comment type="function">
    <text evidence="10">Pyrophosphatase that catalyzes the hydrolysis of nucleoside triphosphates to their monophosphate derivatives, with a high preference for the non-canonical purine nucleotides XTP (xanthosine triphosphate), dITP (deoxyinosine triphosphate) and ITP. Seems to function as a house-cleaning enzyme that removes non-canonical purine nucleotides from the nucleotide pool, thus preventing their incorporation into DNA/RNA and avoiding chromosomal lesions.</text>
</comment>
<feature type="binding site" evidence="10">
    <location>
        <position position="197"/>
    </location>
    <ligand>
        <name>substrate</name>
    </ligand>
</feature>
<evidence type="ECO:0000256" key="1">
    <source>
        <dbReference type="ARBA" id="ARBA00008023"/>
    </source>
</evidence>
<dbReference type="GO" id="GO:0035870">
    <property type="term" value="F:dITP diphosphatase activity"/>
    <property type="evidence" value="ECO:0007669"/>
    <property type="project" value="UniProtKB-UniRule"/>
</dbReference>
<dbReference type="GO" id="GO:0005829">
    <property type="term" value="C:cytosol"/>
    <property type="evidence" value="ECO:0007669"/>
    <property type="project" value="TreeGrafter"/>
</dbReference>
<feature type="binding site" evidence="10">
    <location>
        <position position="87"/>
    </location>
    <ligand>
        <name>Mg(2+)</name>
        <dbReference type="ChEBI" id="CHEBI:18420"/>
    </ligand>
</feature>
<dbReference type="InterPro" id="IPR002637">
    <property type="entry name" value="RdgB/HAM1"/>
</dbReference>
<keyword evidence="6 10" id="KW-0460">Magnesium</keyword>
<comment type="subunit">
    <text evidence="2 10">Homodimer.</text>
</comment>
<evidence type="ECO:0000256" key="10">
    <source>
        <dbReference type="HAMAP-Rule" id="MF_01405"/>
    </source>
</evidence>
<dbReference type="SUPFAM" id="SSF52972">
    <property type="entry name" value="ITPase-like"/>
    <property type="match status" value="1"/>
</dbReference>
<feature type="binding site" evidence="10">
    <location>
        <position position="88"/>
    </location>
    <ligand>
        <name>substrate</name>
    </ligand>
</feature>
<dbReference type="RefSeq" id="WP_120059038.1">
    <property type="nucleotide sequence ID" value="NZ_QYRP01000002.1"/>
</dbReference>
<dbReference type="InterPro" id="IPR020922">
    <property type="entry name" value="dITP/XTP_pyrophosphatase"/>
</dbReference>
<gene>
    <name evidence="11" type="ORF">D4739_02020</name>
</gene>
<evidence type="ECO:0000256" key="9">
    <source>
        <dbReference type="ARBA" id="ARBA00052017"/>
    </source>
</evidence>
<comment type="cofactor">
    <cofactor evidence="10">
        <name>Mg(2+)</name>
        <dbReference type="ChEBI" id="CHEBI:18420"/>
    </cofactor>
    <text evidence="10">Binds 1 Mg(2+) ion per subunit.</text>
</comment>
<dbReference type="EMBL" id="QYRP01000002">
    <property type="protein sequence ID" value="RJS45136.1"/>
    <property type="molecule type" value="Genomic_DNA"/>
</dbReference>
<keyword evidence="3 10" id="KW-0479">Metal-binding</keyword>
<keyword evidence="4 10" id="KW-0547">Nucleotide-binding</keyword>
<comment type="catalytic activity">
    <reaction evidence="10">
        <text>ITP + H2O = IMP + diphosphate + H(+)</text>
        <dbReference type="Rhea" id="RHEA:29399"/>
        <dbReference type="ChEBI" id="CHEBI:15377"/>
        <dbReference type="ChEBI" id="CHEBI:15378"/>
        <dbReference type="ChEBI" id="CHEBI:33019"/>
        <dbReference type="ChEBI" id="CHEBI:58053"/>
        <dbReference type="ChEBI" id="CHEBI:61402"/>
        <dbReference type="EC" id="3.6.1.66"/>
    </reaction>
</comment>
<sequence length="221" mass="22963">MGDASGGGERSDRRPAPQVFLASRNAKKLAELRRILGAVVPEIEVLGLDDVEFYEEPVEDQATFAGNALLKARAGALATGLPSLSDDSGLCVDALNGMPGVLSARWSGGPRSDARNNELLLSQLADVPDARRGAFFACAVAFCYPVGDGSIAEAVVTGDMAGSITREVRGTGGFGYDVVFVPTGFTVTSAELPSEEKDAISHRGKALREIAPLVADVLAGL</sequence>
<dbReference type="CDD" id="cd00515">
    <property type="entry name" value="HAM1"/>
    <property type="match status" value="1"/>
</dbReference>
<keyword evidence="12" id="KW-1185">Reference proteome</keyword>
<dbReference type="GO" id="GO:0009117">
    <property type="term" value="P:nucleotide metabolic process"/>
    <property type="evidence" value="ECO:0007669"/>
    <property type="project" value="UniProtKB-KW"/>
</dbReference>
<dbReference type="GO" id="GO:0017111">
    <property type="term" value="F:ribonucleoside triphosphate phosphatase activity"/>
    <property type="evidence" value="ECO:0007669"/>
    <property type="project" value="InterPro"/>
</dbReference>
<name>A0A3A5H2W2_9ACTN</name>
<evidence type="ECO:0000256" key="4">
    <source>
        <dbReference type="ARBA" id="ARBA00022741"/>
    </source>
</evidence>
<reference evidence="12" key="1">
    <citation type="submission" date="2018-09" db="EMBL/GenBank/DDBJ databases">
        <authorList>
            <person name="Zhu H."/>
        </authorList>
    </citation>
    <scope>NUCLEOTIDE SEQUENCE [LARGE SCALE GENOMIC DNA]</scope>
    <source>
        <strain evidence="12">K1W22B-1</strain>
    </source>
</reference>
<accession>A0A3A5H2W2</accession>